<feature type="domain" description="ATP-grasp" evidence="5">
    <location>
        <begin position="108"/>
        <end position="297"/>
    </location>
</feature>
<keyword evidence="2 4" id="KW-0547">Nucleotide-binding</keyword>
<keyword evidence="7" id="KW-1185">Reference proteome</keyword>
<organism evidence="6 7">
    <name type="scientific">Natronoglomus mannanivorans</name>
    <dbReference type="NCBI Taxonomy" id="2979990"/>
    <lineage>
        <taxon>Archaea</taxon>
        <taxon>Methanobacteriati</taxon>
        <taxon>Methanobacteriota</taxon>
        <taxon>Stenosarchaea group</taxon>
        <taxon>Halobacteria</taxon>
        <taxon>Halobacteriales</taxon>
        <taxon>Natrialbaceae</taxon>
        <taxon>Natronoglomus</taxon>
    </lineage>
</organism>
<proteinExistence type="predicted"/>
<evidence type="ECO:0000256" key="3">
    <source>
        <dbReference type="ARBA" id="ARBA00022840"/>
    </source>
</evidence>
<evidence type="ECO:0000256" key="1">
    <source>
        <dbReference type="ARBA" id="ARBA00022598"/>
    </source>
</evidence>
<dbReference type="Gene3D" id="3.30.470.20">
    <property type="entry name" value="ATP-grasp fold, B domain"/>
    <property type="match status" value="1"/>
</dbReference>
<dbReference type="InterPro" id="IPR052032">
    <property type="entry name" value="ATP-dep_AA_Ligase"/>
</dbReference>
<reference evidence="6 7" key="1">
    <citation type="submission" date="2022-09" db="EMBL/GenBank/DDBJ databases">
        <title>Enrichment on poylsaccharides allowed isolation of novel metabolic and taxonomic groups of Haloarchaea.</title>
        <authorList>
            <person name="Sorokin D.Y."/>
            <person name="Elcheninov A.G."/>
            <person name="Khizhniak T.V."/>
            <person name="Kolganova T.V."/>
            <person name="Kublanov I.V."/>
        </authorList>
    </citation>
    <scope>NUCLEOTIDE SEQUENCE [LARGE SCALE GENOMIC DNA]</scope>
    <source>
        <strain evidence="6 7">AArc-m2/3/4</strain>
    </source>
</reference>
<dbReference type="Gene3D" id="3.40.50.20">
    <property type="match status" value="1"/>
</dbReference>
<dbReference type="Gene3D" id="3.30.1490.20">
    <property type="entry name" value="ATP-grasp fold, A domain"/>
    <property type="match status" value="1"/>
</dbReference>
<dbReference type="PROSITE" id="PS50975">
    <property type="entry name" value="ATP_GRASP"/>
    <property type="match status" value="1"/>
</dbReference>
<name>A0ABT2QJ97_9EURY</name>
<gene>
    <name evidence="6" type="ORF">OB955_19910</name>
</gene>
<evidence type="ECO:0000256" key="4">
    <source>
        <dbReference type="PROSITE-ProRule" id="PRU00409"/>
    </source>
</evidence>
<keyword evidence="3 4" id="KW-0067">ATP-binding</keyword>
<dbReference type="SMART" id="SM01209">
    <property type="entry name" value="GARS_A"/>
    <property type="match status" value="1"/>
</dbReference>
<dbReference type="PANTHER" id="PTHR43585">
    <property type="entry name" value="FUMIPYRROLE BIOSYNTHESIS PROTEIN C"/>
    <property type="match status" value="1"/>
</dbReference>
<dbReference type="InterPro" id="IPR013815">
    <property type="entry name" value="ATP_grasp_subdomain_1"/>
</dbReference>
<dbReference type="Proteomes" id="UP001320972">
    <property type="component" value="Unassembled WGS sequence"/>
</dbReference>
<evidence type="ECO:0000256" key="2">
    <source>
        <dbReference type="ARBA" id="ARBA00022741"/>
    </source>
</evidence>
<dbReference type="SUPFAM" id="SSF56059">
    <property type="entry name" value="Glutathione synthetase ATP-binding domain-like"/>
    <property type="match status" value="1"/>
</dbReference>
<sequence length="368" mass="41236">MKRALVLGVVASQADAIRYLRSEGWYVIGCAHERRGAGLDVVNQFELIDIKETEVVKQLARSEDVDIIYSVGSDLAIHTATEVSAELDLPYFIEPSTIELIDNKARLREFLNSRAISTVSYERVTSKEELTSFDQFPAIVKPTDSYGQRGVFKVESESEAKERFNTASQHSTHGDVLIEEYLDGPEISVNAFVEDSTVSFAVLSDRIVANETRGVPKAHVLPSSAVTGYEEDVVDLVRQAVEALGITNGPLYYQLKLTDDGPKIIEIAPRLDGCHLWRLIKHSCGVDLLEATFQSLTGEQSNQLSVDSITPYRLEFLMETPDKPFDRHQYEIPEESVYSEFYYDSGDEIRATNSVLEKVGYYITRDGE</sequence>
<evidence type="ECO:0000313" key="6">
    <source>
        <dbReference type="EMBL" id="MCU4974982.1"/>
    </source>
</evidence>
<dbReference type="InterPro" id="IPR011761">
    <property type="entry name" value="ATP-grasp"/>
</dbReference>
<protein>
    <submittedName>
        <fullName evidence="6">ATP-grasp domain-containing protein</fullName>
    </submittedName>
</protein>
<dbReference type="PANTHER" id="PTHR43585:SF2">
    <property type="entry name" value="ATP-GRASP ENZYME FSQD"/>
    <property type="match status" value="1"/>
</dbReference>
<accession>A0ABT2QJ97</accession>
<dbReference type="Pfam" id="PF13535">
    <property type="entry name" value="ATP-grasp_4"/>
    <property type="match status" value="1"/>
</dbReference>
<dbReference type="EMBL" id="JAOPKB010000015">
    <property type="protein sequence ID" value="MCU4974982.1"/>
    <property type="molecule type" value="Genomic_DNA"/>
</dbReference>
<evidence type="ECO:0000259" key="5">
    <source>
        <dbReference type="PROSITE" id="PS50975"/>
    </source>
</evidence>
<keyword evidence="1" id="KW-0436">Ligase</keyword>
<dbReference type="RefSeq" id="WP_338008861.1">
    <property type="nucleotide sequence ID" value="NZ_JAOPKB010000015.1"/>
</dbReference>
<comment type="caution">
    <text evidence="6">The sequence shown here is derived from an EMBL/GenBank/DDBJ whole genome shotgun (WGS) entry which is preliminary data.</text>
</comment>
<evidence type="ECO:0000313" key="7">
    <source>
        <dbReference type="Proteomes" id="UP001320972"/>
    </source>
</evidence>